<feature type="domain" description="TRAM" evidence="4">
    <location>
        <begin position="17"/>
        <end position="75"/>
    </location>
</feature>
<dbReference type="InterPro" id="IPR012340">
    <property type="entry name" value="NA-bd_OB-fold"/>
</dbReference>
<reference evidence="5" key="1">
    <citation type="submission" date="2020-04" db="EMBL/GenBank/DDBJ databases">
        <title>Deep metagenomics examines the oral microbiome during advanced dental caries in children, revealing novel taxa and co-occurrences with host molecules.</title>
        <authorList>
            <person name="Baker J.L."/>
            <person name="Morton J.T."/>
            <person name="Dinis M."/>
            <person name="Alvarez R."/>
            <person name="Tran N.C."/>
            <person name="Knight R."/>
            <person name="Edlund A."/>
        </authorList>
    </citation>
    <scope>NUCLEOTIDE SEQUENCE</scope>
    <source>
        <strain evidence="5">JCVI_32_bin.14</strain>
    </source>
</reference>
<dbReference type="EMBL" id="JABZMK010000160">
    <property type="protein sequence ID" value="MBF1130305.1"/>
    <property type="molecule type" value="Genomic_DNA"/>
</dbReference>
<name>A0A930FQG9_9FIRM</name>
<evidence type="ECO:0000313" key="5">
    <source>
        <dbReference type="EMBL" id="MBF1130305.1"/>
    </source>
</evidence>
<evidence type="ECO:0000256" key="1">
    <source>
        <dbReference type="ARBA" id="ARBA00022603"/>
    </source>
</evidence>
<dbReference type="Pfam" id="PF01938">
    <property type="entry name" value="TRAM"/>
    <property type="match status" value="1"/>
</dbReference>
<keyword evidence="1" id="KW-0489">Methyltransferase</keyword>
<feature type="non-terminal residue" evidence="5">
    <location>
        <position position="103"/>
    </location>
</feature>
<dbReference type="GO" id="GO:0070041">
    <property type="term" value="F:rRNA (uridine-C5-)-methyltransferase activity"/>
    <property type="evidence" value="ECO:0007669"/>
    <property type="project" value="TreeGrafter"/>
</dbReference>
<dbReference type="Proteomes" id="UP000757890">
    <property type="component" value="Unassembled WGS sequence"/>
</dbReference>
<dbReference type="FunFam" id="2.40.50.140:FF:000097">
    <property type="entry name" value="23S rRNA (uracil(1939)-C(5))-methyltransferase RlmD"/>
    <property type="match status" value="1"/>
</dbReference>
<keyword evidence="3" id="KW-0949">S-adenosyl-L-methionine</keyword>
<keyword evidence="2" id="KW-0808">Transferase</keyword>
<dbReference type="PANTHER" id="PTHR11061:SF30">
    <property type="entry name" value="TRNA (URACIL(54)-C(5))-METHYLTRANSFERASE"/>
    <property type="match status" value="1"/>
</dbReference>
<dbReference type="AlphaFoldDB" id="A0A930FQG9"/>
<protein>
    <submittedName>
        <fullName evidence="5">TRAM domain-containing protein</fullName>
    </submittedName>
</protein>
<evidence type="ECO:0000256" key="3">
    <source>
        <dbReference type="ARBA" id="ARBA00022691"/>
    </source>
</evidence>
<sequence length="103" mass="11133">MKNRKSGDAGMKYDPAQVRIHEVYTVAIRDLGVHGEGIGSVDGFTVFVPGALPGETVTVKITLLKKSYALGKLLSIEQESPFRTVPKCPVYENCGGCQLSHLI</sequence>
<gene>
    <name evidence="5" type="ORF">HXL70_09760</name>
</gene>
<dbReference type="PROSITE" id="PS50926">
    <property type="entry name" value="TRAM"/>
    <property type="match status" value="1"/>
</dbReference>
<dbReference type="Gene3D" id="2.40.50.140">
    <property type="entry name" value="Nucleic acid-binding proteins"/>
    <property type="match status" value="1"/>
</dbReference>
<proteinExistence type="predicted"/>
<dbReference type="SUPFAM" id="SSF50249">
    <property type="entry name" value="Nucleic acid-binding proteins"/>
    <property type="match status" value="1"/>
</dbReference>
<organism evidence="5 6">
    <name type="scientific">Dialister invisus</name>
    <dbReference type="NCBI Taxonomy" id="218538"/>
    <lineage>
        <taxon>Bacteria</taxon>
        <taxon>Bacillati</taxon>
        <taxon>Bacillota</taxon>
        <taxon>Negativicutes</taxon>
        <taxon>Veillonellales</taxon>
        <taxon>Veillonellaceae</taxon>
        <taxon>Dialister</taxon>
    </lineage>
</organism>
<evidence type="ECO:0000313" key="6">
    <source>
        <dbReference type="Proteomes" id="UP000757890"/>
    </source>
</evidence>
<evidence type="ECO:0000256" key="2">
    <source>
        <dbReference type="ARBA" id="ARBA00022679"/>
    </source>
</evidence>
<accession>A0A930FQG9</accession>
<dbReference type="PANTHER" id="PTHR11061">
    <property type="entry name" value="RNA M5U METHYLTRANSFERASE"/>
    <property type="match status" value="1"/>
</dbReference>
<comment type="caution">
    <text evidence="5">The sequence shown here is derived from an EMBL/GenBank/DDBJ whole genome shotgun (WGS) entry which is preliminary data.</text>
</comment>
<dbReference type="InterPro" id="IPR010280">
    <property type="entry name" value="U5_MeTrfase_fam"/>
</dbReference>
<dbReference type="InterPro" id="IPR002792">
    <property type="entry name" value="TRAM_dom"/>
</dbReference>
<evidence type="ECO:0000259" key="4">
    <source>
        <dbReference type="PROSITE" id="PS50926"/>
    </source>
</evidence>
<dbReference type="GO" id="GO:0070475">
    <property type="term" value="P:rRNA base methylation"/>
    <property type="evidence" value="ECO:0007669"/>
    <property type="project" value="TreeGrafter"/>
</dbReference>